<protein>
    <recommendedName>
        <fullName evidence="4">Secreted protein</fullName>
    </recommendedName>
</protein>
<gene>
    <name evidence="2" type="ORF">NN4_43730</name>
</gene>
<dbReference type="Proteomes" id="UP000321424">
    <property type="component" value="Unassembled WGS sequence"/>
</dbReference>
<feature type="chain" id="PRO_5022100176" description="Secreted protein" evidence="1">
    <location>
        <begin position="27"/>
        <end position="94"/>
    </location>
</feature>
<evidence type="ECO:0000313" key="2">
    <source>
        <dbReference type="EMBL" id="GEM39854.1"/>
    </source>
</evidence>
<dbReference type="AlphaFoldDB" id="A0A511MGS7"/>
<feature type="signal peptide" evidence="1">
    <location>
        <begin position="1"/>
        <end position="26"/>
    </location>
</feature>
<proteinExistence type="predicted"/>
<evidence type="ECO:0008006" key="4">
    <source>
        <dbReference type="Google" id="ProtNLM"/>
    </source>
</evidence>
<dbReference type="OrthoDB" id="4567904at2"/>
<evidence type="ECO:0000256" key="1">
    <source>
        <dbReference type="SAM" id="SignalP"/>
    </source>
</evidence>
<keyword evidence="1" id="KW-0732">Signal</keyword>
<keyword evidence="3" id="KW-1185">Reference proteome</keyword>
<evidence type="ECO:0000313" key="3">
    <source>
        <dbReference type="Proteomes" id="UP000321424"/>
    </source>
</evidence>
<sequence length="94" mass="9579">MKHSVRVALGVLSVVAVYVAAPTAGAAEGELLVDGTDYGGQSGCIDLGPNAPRKFINNSDRVVTIYMNAQCMGAASGVLSGRGSGTYTGKSMIR</sequence>
<comment type="caution">
    <text evidence="2">The sequence shown here is derived from an EMBL/GenBank/DDBJ whole genome shotgun (WGS) entry which is preliminary data.</text>
</comment>
<reference evidence="2 3" key="1">
    <citation type="submission" date="2019-07" db="EMBL/GenBank/DDBJ databases">
        <title>Whole genome shotgun sequence of Nocardia ninae NBRC 108245.</title>
        <authorList>
            <person name="Hosoyama A."/>
            <person name="Uohara A."/>
            <person name="Ohji S."/>
            <person name="Ichikawa N."/>
        </authorList>
    </citation>
    <scope>NUCLEOTIDE SEQUENCE [LARGE SCALE GENOMIC DNA]</scope>
    <source>
        <strain evidence="2 3">NBRC 108245</strain>
    </source>
</reference>
<dbReference type="RefSeq" id="WP_147134276.1">
    <property type="nucleotide sequence ID" value="NZ_BJXA01000029.1"/>
</dbReference>
<accession>A0A511MGS7</accession>
<organism evidence="2 3">
    <name type="scientific">Nocardia ninae NBRC 108245</name>
    <dbReference type="NCBI Taxonomy" id="1210091"/>
    <lineage>
        <taxon>Bacteria</taxon>
        <taxon>Bacillati</taxon>
        <taxon>Actinomycetota</taxon>
        <taxon>Actinomycetes</taxon>
        <taxon>Mycobacteriales</taxon>
        <taxon>Nocardiaceae</taxon>
        <taxon>Nocardia</taxon>
    </lineage>
</organism>
<name>A0A511MGS7_9NOCA</name>
<dbReference type="EMBL" id="BJXA01000029">
    <property type="protein sequence ID" value="GEM39854.1"/>
    <property type="molecule type" value="Genomic_DNA"/>
</dbReference>